<sequence length="143" mass="17652">MSLIVTMIHLKKKNIKHYKNDYWKFLIPKTNNSIKNVLFFKKSLFLRIINLFFVKNYNFLFLYYNIKIKKYETFILYLINDLICFYEMKNVYKIQISLIPYISLIITDKNFILLCLIIKHYKILYLNRYIRGYVICYILVKKI</sequence>
<feature type="transmembrane region" description="Helical" evidence="1">
    <location>
        <begin position="98"/>
        <end position="118"/>
    </location>
</feature>
<reference evidence="2 3" key="1">
    <citation type="journal article" date="2014" name="BMC Genomics">
        <title>Nucleomorph and plastid genome sequences of the chlorarachniophyte Lotharella oceanica: convergent reductive evolution and frequent recombination in nucleomorph-bearing algae.</title>
        <authorList>
            <person name="Tanifuji G."/>
            <person name="Onodera N.T."/>
            <person name="Brown M.W."/>
            <person name="Curtis B.A."/>
            <person name="Roger A.J."/>
            <person name="Ka-Shu Wong G."/>
            <person name="Melkonian M."/>
            <person name="Archibald J.M."/>
        </authorList>
    </citation>
    <scope>NUCLEOTIDE SEQUENCE [LARGE SCALE GENOMIC DNA]</scope>
    <source>
        <strain evidence="2 3">CCMP622</strain>
    </source>
</reference>
<dbReference type="EMBL" id="CP006629">
    <property type="protein sequence ID" value="AIB10018.1"/>
    <property type="molecule type" value="Genomic_DNA"/>
</dbReference>
<evidence type="ECO:0000313" key="3">
    <source>
        <dbReference type="Proteomes" id="UP000243670"/>
    </source>
</evidence>
<keyword evidence="1" id="KW-1133">Transmembrane helix</keyword>
<evidence type="ECO:0000256" key="1">
    <source>
        <dbReference type="SAM" id="Phobius"/>
    </source>
</evidence>
<dbReference type="Proteomes" id="UP000243670">
    <property type="component" value="Nucleomorph 3"/>
</dbReference>
<proteinExistence type="predicted"/>
<keyword evidence="1" id="KW-0812">Transmembrane</keyword>
<dbReference type="AlphaFoldDB" id="A0A060DGS2"/>
<keyword evidence="2" id="KW-0542">Nucleomorph</keyword>
<evidence type="ECO:0000313" key="2">
    <source>
        <dbReference type="EMBL" id="AIB10018.1"/>
    </source>
</evidence>
<organism evidence="2 3">
    <name type="scientific">Lotharella oceanica</name>
    <dbReference type="NCBI Taxonomy" id="641309"/>
    <lineage>
        <taxon>Eukaryota</taxon>
        <taxon>Sar</taxon>
        <taxon>Rhizaria</taxon>
        <taxon>Cercozoa</taxon>
        <taxon>Chlorarachniophyceae</taxon>
        <taxon>Lotharella</taxon>
    </lineage>
</organism>
<geneLocation type="nucleomorph" evidence="2"/>
<accession>A0A060DGS2</accession>
<feature type="transmembrane region" description="Helical" evidence="1">
    <location>
        <begin position="44"/>
        <end position="64"/>
    </location>
</feature>
<protein>
    <submittedName>
        <fullName evidence="2">Uncharacterized protein</fullName>
    </submittedName>
</protein>
<name>A0A060DGS2_9EUKA</name>
<keyword evidence="1" id="KW-0472">Membrane</keyword>
<gene>
    <name evidence="2" type="ORF">M951_chr3115</name>
</gene>